<feature type="compositionally biased region" description="Polar residues" evidence="1">
    <location>
        <begin position="62"/>
        <end position="71"/>
    </location>
</feature>
<reference evidence="2 3" key="1">
    <citation type="submission" date="2019-02" db="EMBL/GenBank/DDBJ databases">
        <title>Halonotius sp. a new haloqrchaeon isolated from saline water.</title>
        <authorList>
            <person name="Duran-Viseras A."/>
            <person name="Sanchez-Porro C."/>
            <person name="Ventosa A."/>
        </authorList>
    </citation>
    <scope>NUCLEOTIDE SEQUENCE [LARGE SCALE GENOMIC DNA]</scope>
    <source>
        <strain evidence="2 3">F9-27</strain>
    </source>
</reference>
<dbReference type="Proteomes" id="UP000315385">
    <property type="component" value="Unassembled WGS sequence"/>
</dbReference>
<keyword evidence="3" id="KW-1185">Reference proteome</keyword>
<organism evidence="2 3">
    <name type="scientific">Halonotius roseus</name>
    <dbReference type="NCBI Taxonomy" id="2511997"/>
    <lineage>
        <taxon>Archaea</taxon>
        <taxon>Methanobacteriati</taxon>
        <taxon>Methanobacteriota</taxon>
        <taxon>Stenosarchaea group</taxon>
        <taxon>Halobacteria</taxon>
        <taxon>Halobacteriales</taxon>
        <taxon>Haloferacaceae</taxon>
        <taxon>Halonotius</taxon>
    </lineage>
</organism>
<dbReference type="AlphaFoldDB" id="A0A544QMT4"/>
<dbReference type="InterPro" id="IPR055985">
    <property type="entry name" value="DUF7563"/>
</dbReference>
<protein>
    <submittedName>
        <fullName evidence="2">Uncharacterized protein</fullName>
    </submittedName>
</protein>
<feature type="compositionally biased region" description="Basic and acidic residues" evidence="1">
    <location>
        <begin position="45"/>
        <end position="61"/>
    </location>
</feature>
<evidence type="ECO:0000313" key="3">
    <source>
        <dbReference type="Proteomes" id="UP000315385"/>
    </source>
</evidence>
<proteinExistence type="predicted"/>
<evidence type="ECO:0000256" key="1">
    <source>
        <dbReference type="SAM" id="MobiDB-lite"/>
    </source>
</evidence>
<dbReference type="EMBL" id="SESI01000002">
    <property type="protein sequence ID" value="TQQ80227.1"/>
    <property type="molecule type" value="Genomic_DNA"/>
</dbReference>
<accession>A0A544QMT4</accession>
<feature type="region of interest" description="Disordered" evidence="1">
    <location>
        <begin position="45"/>
        <end position="71"/>
    </location>
</feature>
<dbReference type="OrthoDB" id="195311at2157"/>
<dbReference type="RefSeq" id="WP_142443349.1">
    <property type="nucleotide sequence ID" value="NZ_SESI01000002.1"/>
</dbReference>
<evidence type="ECO:0000313" key="2">
    <source>
        <dbReference type="EMBL" id="TQQ80227.1"/>
    </source>
</evidence>
<dbReference type="Pfam" id="PF24444">
    <property type="entry name" value="DUF7563"/>
    <property type="match status" value="1"/>
</dbReference>
<name>A0A544QMT4_9EURY</name>
<gene>
    <name evidence="2" type="ORF">EWF95_06945</name>
</gene>
<comment type="caution">
    <text evidence="2">The sequence shown here is derived from an EMBL/GenBank/DDBJ whole genome shotgun (WGS) entry which is preliminary data.</text>
</comment>
<sequence length="71" mass="7970">MADHDTDHSRQCSRCGTAVSQQFVRVFGIGKTVHGCLNCRPRRELSQGDAAQRESNHHDSETLTTWRASDN</sequence>